<name>A0ABU7L786_9NOCA</name>
<evidence type="ECO:0008006" key="3">
    <source>
        <dbReference type="Google" id="ProtNLM"/>
    </source>
</evidence>
<dbReference type="EMBL" id="JAUTXY010000003">
    <property type="protein sequence ID" value="MEE2057406.1"/>
    <property type="molecule type" value="Genomic_DNA"/>
</dbReference>
<sequence length="153" mass="16618">MAAIIDAVTVGRSGDSDAARQSLESLWDEIGPDGDALHRCTLAHFLADLYDDAATSLVWDARALEAADSLDDTRVQQEHVSLQIRGFYPSLHLNLADDHRRLGDFDAATEHLTAARIYVDALADDGYGATVRSGIDNVTQAIEAKSTERLVTH</sequence>
<gene>
    <name evidence="1" type="ORF">Q7514_07675</name>
</gene>
<keyword evidence="2" id="KW-1185">Reference proteome</keyword>
<proteinExistence type="predicted"/>
<evidence type="ECO:0000313" key="2">
    <source>
        <dbReference type="Proteomes" id="UP001336020"/>
    </source>
</evidence>
<dbReference type="RefSeq" id="WP_330133074.1">
    <property type="nucleotide sequence ID" value="NZ_JAUTXY010000003.1"/>
</dbReference>
<dbReference type="Proteomes" id="UP001336020">
    <property type="component" value="Unassembled WGS sequence"/>
</dbReference>
<organism evidence="1 2">
    <name type="scientific">Rhodococcus artemisiae</name>
    <dbReference type="NCBI Taxonomy" id="714159"/>
    <lineage>
        <taxon>Bacteria</taxon>
        <taxon>Bacillati</taxon>
        <taxon>Actinomycetota</taxon>
        <taxon>Actinomycetes</taxon>
        <taxon>Mycobacteriales</taxon>
        <taxon>Nocardiaceae</taxon>
        <taxon>Rhodococcus</taxon>
    </lineage>
</organism>
<evidence type="ECO:0000313" key="1">
    <source>
        <dbReference type="EMBL" id="MEE2057406.1"/>
    </source>
</evidence>
<protein>
    <recommendedName>
        <fullName evidence="3">Tetratricopeptide repeat protein</fullName>
    </recommendedName>
</protein>
<comment type="caution">
    <text evidence="1">The sequence shown here is derived from an EMBL/GenBank/DDBJ whole genome shotgun (WGS) entry which is preliminary data.</text>
</comment>
<reference evidence="1 2" key="1">
    <citation type="submission" date="2023-07" db="EMBL/GenBank/DDBJ databases">
        <authorList>
            <person name="Girao M."/>
            <person name="Carvalho M.F."/>
        </authorList>
    </citation>
    <scope>NUCLEOTIDE SEQUENCE [LARGE SCALE GENOMIC DNA]</scope>
    <source>
        <strain evidence="1 2">YIM65754</strain>
    </source>
</reference>
<accession>A0ABU7L786</accession>